<dbReference type="Proteomes" id="UP000216442">
    <property type="component" value="Unassembled WGS sequence"/>
</dbReference>
<organism evidence="2 3">
    <name type="scientific">Mesorhizobium temperatum</name>
    <dbReference type="NCBI Taxonomy" id="241416"/>
    <lineage>
        <taxon>Bacteria</taxon>
        <taxon>Pseudomonadati</taxon>
        <taxon>Pseudomonadota</taxon>
        <taxon>Alphaproteobacteria</taxon>
        <taxon>Hyphomicrobiales</taxon>
        <taxon>Phyllobacteriaceae</taxon>
        <taxon>Mesorhizobium</taxon>
    </lineage>
</organism>
<evidence type="ECO:0000313" key="3">
    <source>
        <dbReference type="Proteomes" id="UP000216442"/>
    </source>
</evidence>
<feature type="domain" description="Methyltransferase FkbM" evidence="1">
    <location>
        <begin position="59"/>
        <end position="234"/>
    </location>
</feature>
<dbReference type="NCBIfam" id="TIGR01444">
    <property type="entry name" value="fkbM_fam"/>
    <property type="match status" value="1"/>
</dbReference>
<evidence type="ECO:0000259" key="1">
    <source>
        <dbReference type="Pfam" id="PF05050"/>
    </source>
</evidence>
<dbReference type="Pfam" id="PF05050">
    <property type="entry name" value="Methyltransf_21"/>
    <property type="match status" value="1"/>
</dbReference>
<dbReference type="EMBL" id="NPKJ01000006">
    <property type="protein sequence ID" value="PAQ12269.1"/>
    <property type="molecule type" value="Genomic_DNA"/>
</dbReference>
<reference evidence="2 3" key="1">
    <citation type="submission" date="2017-08" db="EMBL/GenBank/DDBJ databases">
        <title>Mesorhizobium wenxinae sp. nov., a novel rhizobial species isolated from root nodules of chickpea (Cicer arietinum L.).</title>
        <authorList>
            <person name="Zhang J."/>
        </authorList>
    </citation>
    <scope>NUCLEOTIDE SEQUENCE [LARGE SCALE GENOMIC DNA]</scope>
    <source>
        <strain evidence="2 3">SDW018</strain>
    </source>
</reference>
<name>A0A271LW37_9HYPH</name>
<dbReference type="InterPro" id="IPR029063">
    <property type="entry name" value="SAM-dependent_MTases_sf"/>
</dbReference>
<evidence type="ECO:0000313" key="2">
    <source>
        <dbReference type="EMBL" id="PAQ12269.1"/>
    </source>
</evidence>
<dbReference type="PANTHER" id="PTHR32026:SF10">
    <property type="entry name" value="METHYLTRANSFERASE-LIKE PROTEIN 24-RELATED"/>
    <property type="match status" value="1"/>
</dbReference>
<dbReference type="PANTHER" id="PTHR32026">
    <property type="entry name" value="METHYLTRANSFERASE-LIKE PROTEIN 24"/>
    <property type="match status" value="1"/>
</dbReference>
<sequence>MMRTAQSSGTAITNKPKALLMYNPDWLRYCKRVVRAALGFDHLLRPECSVPTQKLGSVYGGWVVAVEPLLGTPSPIVLSFGLGDDISFDQEISKVFGAKVFGFDPTPASLDWIAAQELPPTVRIYPFGISNFDGEQTFAVSEDDTRGNFSTKMVTGKSIVCNVRRYSTILDMLGLATIDVLKLDVEGAEHDVLPEVLGSDVLPRQILVEFHHWWHRTPVEQTYRTVESIKGQGYTLFHVSPAGHELSFLLKR</sequence>
<comment type="caution">
    <text evidence="2">The sequence shown here is derived from an EMBL/GenBank/DDBJ whole genome shotgun (WGS) entry which is preliminary data.</text>
</comment>
<dbReference type="SUPFAM" id="SSF53335">
    <property type="entry name" value="S-adenosyl-L-methionine-dependent methyltransferases"/>
    <property type="match status" value="1"/>
</dbReference>
<proteinExistence type="predicted"/>
<dbReference type="InterPro" id="IPR026913">
    <property type="entry name" value="METTL24"/>
</dbReference>
<gene>
    <name evidence="2" type="ORF">CIT26_01380</name>
</gene>
<accession>A0A271LW37</accession>
<keyword evidence="3" id="KW-1185">Reference proteome</keyword>
<dbReference type="Gene3D" id="3.40.50.150">
    <property type="entry name" value="Vaccinia Virus protein VP39"/>
    <property type="match status" value="1"/>
</dbReference>
<protein>
    <recommendedName>
        <fullName evidence="1">Methyltransferase FkbM domain-containing protein</fullName>
    </recommendedName>
</protein>
<dbReference type="AlphaFoldDB" id="A0A271LW37"/>
<dbReference type="InterPro" id="IPR006342">
    <property type="entry name" value="FkbM_mtfrase"/>
</dbReference>